<keyword evidence="5" id="KW-0998">Cell outer membrane</keyword>
<keyword evidence="9" id="KW-1185">Reference proteome</keyword>
<dbReference type="Gene3D" id="1.25.40.390">
    <property type="match status" value="1"/>
</dbReference>
<keyword evidence="4" id="KW-0472">Membrane</keyword>
<protein>
    <submittedName>
        <fullName evidence="8">RagB/SusD family nutrient uptake outer membrane protein</fullName>
    </submittedName>
</protein>
<accession>A0A6N6MAZ3</accession>
<dbReference type="InterPro" id="IPR012944">
    <property type="entry name" value="SusD_RagB_dom"/>
</dbReference>
<evidence type="ECO:0000256" key="2">
    <source>
        <dbReference type="ARBA" id="ARBA00006275"/>
    </source>
</evidence>
<sequence>MTHMKKIFYITLIVVGLVMSSCEDDLNLTPNYSLNELNAITNAEDAHAAVNGAYAAIVNSDHFSGRLFVSLASKSGFVDWSSGDFDMEYSQSNETTSNISDRWLDYYKTLNAANFAISNIGKLTIDQINLEEKDVLLAEARCIRAFANMFVFWNYGHWWSSDDSNPNGIIFREEPITLGEVEQERLNVGDSYDKIFKDLDFAIEHLENFTNNRYMSKEFAKVLKAKIILYRNGYNDGTADLNEAIKLIDEVLYTPISGFSMQSDLAKVYQDSWDSEENLFCSYVSDNEDRIDNISYTYSFSMIMYYATKLPVAPYDQLDAGLNFGLDWFKGDPRWDIVTGEARAPIAWDTDLRFTFTKVARLGQFAGQLVSPEDLKYNTYFFRYSELYLLKAELLARTGASVSEAIAPINEMRSKRTNPVLESLNPTTQQELMDMIFKEYFLETFVENGSEYFASLRFKDGSGKLWMESIKGKPIDENRLCYPIPAVEMQYNKLITQNTGLQ</sequence>
<feature type="domain" description="SusD-like N-terminal" evidence="7">
    <location>
        <begin position="70"/>
        <end position="211"/>
    </location>
</feature>
<organism evidence="8 9">
    <name type="scientific">Pseudotamlana haliotis</name>
    <dbReference type="NCBI Taxonomy" id="2614804"/>
    <lineage>
        <taxon>Bacteria</taxon>
        <taxon>Pseudomonadati</taxon>
        <taxon>Bacteroidota</taxon>
        <taxon>Flavobacteriia</taxon>
        <taxon>Flavobacteriales</taxon>
        <taxon>Flavobacteriaceae</taxon>
        <taxon>Pseudotamlana</taxon>
    </lineage>
</organism>
<keyword evidence="3" id="KW-0732">Signal</keyword>
<gene>
    <name evidence="8" type="ORF">F6U93_08995</name>
</gene>
<dbReference type="Proteomes" id="UP000441333">
    <property type="component" value="Unassembled WGS sequence"/>
</dbReference>
<dbReference type="SUPFAM" id="SSF48452">
    <property type="entry name" value="TPR-like"/>
    <property type="match status" value="1"/>
</dbReference>
<dbReference type="GO" id="GO:0009279">
    <property type="term" value="C:cell outer membrane"/>
    <property type="evidence" value="ECO:0007669"/>
    <property type="project" value="UniProtKB-SubCell"/>
</dbReference>
<name>A0A6N6MAZ3_9FLAO</name>
<evidence type="ECO:0000313" key="8">
    <source>
        <dbReference type="EMBL" id="KAB1067732.1"/>
    </source>
</evidence>
<dbReference type="Pfam" id="PF14322">
    <property type="entry name" value="SusD-like_3"/>
    <property type="match status" value="1"/>
</dbReference>
<evidence type="ECO:0000313" key="9">
    <source>
        <dbReference type="Proteomes" id="UP000441333"/>
    </source>
</evidence>
<comment type="subcellular location">
    <subcellularLocation>
        <location evidence="1">Cell outer membrane</location>
    </subcellularLocation>
</comment>
<evidence type="ECO:0000259" key="7">
    <source>
        <dbReference type="Pfam" id="PF14322"/>
    </source>
</evidence>
<dbReference type="InterPro" id="IPR011990">
    <property type="entry name" value="TPR-like_helical_dom_sf"/>
</dbReference>
<evidence type="ECO:0000256" key="5">
    <source>
        <dbReference type="ARBA" id="ARBA00023237"/>
    </source>
</evidence>
<dbReference type="AlphaFoldDB" id="A0A6N6MAZ3"/>
<feature type="domain" description="RagB/SusD" evidence="6">
    <location>
        <begin position="374"/>
        <end position="499"/>
    </location>
</feature>
<evidence type="ECO:0000256" key="3">
    <source>
        <dbReference type="ARBA" id="ARBA00022729"/>
    </source>
</evidence>
<reference evidence="8 9" key="1">
    <citation type="submission" date="2019-09" db="EMBL/GenBank/DDBJ databases">
        <authorList>
            <person name="Cao W.R."/>
        </authorList>
    </citation>
    <scope>NUCLEOTIDE SEQUENCE [LARGE SCALE GENOMIC DNA]</scope>
    <source>
        <strain evidence="8 9">B1N29</strain>
    </source>
</reference>
<comment type="similarity">
    <text evidence="2">Belongs to the SusD family.</text>
</comment>
<comment type="caution">
    <text evidence="8">The sequence shown here is derived from an EMBL/GenBank/DDBJ whole genome shotgun (WGS) entry which is preliminary data.</text>
</comment>
<dbReference type="PROSITE" id="PS51257">
    <property type="entry name" value="PROKAR_LIPOPROTEIN"/>
    <property type="match status" value="1"/>
</dbReference>
<dbReference type="InterPro" id="IPR033985">
    <property type="entry name" value="SusD-like_N"/>
</dbReference>
<dbReference type="Pfam" id="PF07980">
    <property type="entry name" value="SusD_RagB"/>
    <property type="match status" value="1"/>
</dbReference>
<evidence type="ECO:0000256" key="4">
    <source>
        <dbReference type="ARBA" id="ARBA00023136"/>
    </source>
</evidence>
<dbReference type="EMBL" id="WAAT01000044">
    <property type="protein sequence ID" value="KAB1067732.1"/>
    <property type="molecule type" value="Genomic_DNA"/>
</dbReference>
<evidence type="ECO:0000256" key="1">
    <source>
        <dbReference type="ARBA" id="ARBA00004442"/>
    </source>
</evidence>
<evidence type="ECO:0000259" key="6">
    <source>
        <dbReference type="Pfam" id="PF07980"/>
    </source>
</evidence>
<proteinExistence type="inferred from homology"/>